<gene>
    <name evidence="2" type="ORF">SAMN00790413_03734</name>
</gene>
<dbReference type="InterPro" id="IPR024775">
    <property type="entry name" value="DinB-like"/>
</dbReference>
<dbReference type="Gene3D" id="1.20.120.450">
    <property type="entry name" value="dinb family like domain"/>
    <property type="match status" value="1"/>
</dbReference>
<sequence>MPLLSPLDLEVIAAELRSYSEPAVNHSPAAGKWSAKEILGHLMDSAVNNHVRFIRAQAENPLHIPGYDQEHWNRCQAYQQVSWLELINLWLAYNLHIRRVLDLIPEATLGNMLVIGDGPRVTLQFVAEDYYEHLQHHIDQIRALNQT</sequence>
<name>A0A1W1UZN6_9DEIO</name>
<accession>A0A1W1UZN6</accession>
<proteinExistence type="predicted"/>
<dbReference type="Pfam" id="PF12867">
    <property type="entry name" value="DinB_2"/>
    <property type="match status" value="1"/>
</dbReference>
<dbReference type="RefSeq" id="WP_084047614.1">
    <property type="nucleotide sequence ID" value="NZ_FWWU01000008.1"/>
</dbReference>
<dbReference type="AlphaFoldDB" id="A0A1W1UZN6"/>
<dbReference type="Proteomes" id="UP000192582">
    <property type="component" value="Unassembled WGS sequence"/>
</dbReference>
<dbReference type="SUPFAM" id="SSF109854">
    <property type="entry name" value="DinB/YfiT-like putative metalloenzymes"/>
    <property type="match status" value="1"/>
</dbReference>
<dbReference type="InterPro" id="IPR034660">
    <property type="entry name" value="DinB/YfiT-like"/>
</dbReference>
<keyword evidence="3" id="KW-1185">Reference proteome</keyword>
<feature type="domain" description="DinB-like" evidence="1">
    <location>
        <begin position="16"/>
        <end position="141"/>
    </location>
</feature>
<evidence type="ECO:0000313" key="3">
    <source>
        <dbReference type="Proteomes" id="UP000192582"/>
    </source>
</evidence>
<dbReference type="EMBL" id="FWWU01000008">
    <property type="protein sequence ID" value="SMB86221.1"/>
    <property type="molecule type" value="Genomic_DNA"/>
</dbReference>
<protein>
    <submittedName>
        <fullName evidence="2">DinB superfamily protein</fullName>
    </submittedName>
</protein>
<evidence type="ECO:0000259" key="1">
    <source>
        <dbReference type="Pfam" id="PF12867"/>
    </source>
</evidence>
<dbReference type="STRING" id="695939.SAMN00790413_03734"/>
<evidence type="ECO:0000313" key="2">
    <source>
        <dbReference type="EMBL" id="SMB86221.1"/>
    </source>
</evidence>
<organism evidence="2 3">
    <name type="scientific">Deinococcus hopiensis KR-140</name>
    <dbReference type="NCBI Taxonomy" id="695939"/>
    <lineage>
        <taxon>Bacteria</taxon>
        <taxon>Thermotogati</taxon>
        <taxon>Deinococcota</taxon>
        <taxon>Deinococci</taxon>
        <taxon>Deinococcales</taxon>
        <taxon>Deinococcaceae</taxon>
        <taxon>Deinococcus</taxon>
    </lineage>
</organism>
<reference evidence="2 3" key="1">
    <citation type="submission" date="2017-04" db="EMBL/GenBank/DDBJ databases">
        <authorList>
            <person name="Afonso C.L."/>
            <person name="Miller P.J."/>
            <person name="Scott M.A."/>
            <person name="Spackman E."/>
            <person name="Goraichik I."/>
            <person name="Dimitrov K.M."/>
            <person name="Suarez D.L."/>
            <person name="Swayne D.E."/>
        </authorList>
    </citation>
    <scope>NUCLEOTIDE SEQUENCE [LARGE SCALE GENOMIC DNA]</scope>
    <source>
        <strain evidence="2 3">KR-140</strain>
    </source>
</reference>
<dbReference type="OrthoDB" id="9793216at2"/>